<keyword evidence="8" id="KW-0028">Amino-acid biosynthesis</keyword>
<dbReference type="HAMAP" id="MF_01209">
    <property type="entry name" value="CPSase_S_chain"/>
    <property type="match status" value="1"/>
</dbReference>
<dbReference type="PRINTS" id="PR00097">
    <property type="entry name" value="ANTSNTHASEII"/>
</dbReference>
<evidence type="ECO:0000313" key="11">
    <source>
        <dbReference type="Proteomes" id="UP000198647"/>
    </source>
</evidence>
<feature type="domain" description="Carbamoyl-phosphate synthase small subunit N-terminal" evidence="9">
    <location>
        <begin position="1"/>
        <end position="132"/>
    </location>
</feature>
<dbReference type="SUPFAM" id="SSF52317">
    <property type="entry name" value="Class I glutamine amidotransferase-like"/>
    <property type="match status" value="1"/>
</dbReference>
<feature type="binding site" evidence="8">
    <location>
        <position position="211"/>
    </location>
    <ligand>
        <name>L-glutamine</name>
        <dbReference type="ChEBI" id="CHEBI:58359"/>
    </ligand>
</feature>
<evidence type="ECO:0000313" key="10">
    <source>
        <dbReference type="EMBL" id="SDX84681.1"/>
    </source>
</evidence>
<dbReference type="PANTHER" id="PTHR43418">
    <property type="entry name" value="MULTIFUNCTIONAL TRYPTOPHAN BIOSYNTHESIS PROTEIN-RELATED"/>
    <property type="match status" value="1"/>
</dbReference>
<dbReference type="InterPro" id="IPR002474">
    <property type="entry name" value="CarbamoylP_synth_ssu_N"/>
</dbReference>
<dbReference type="InterPro" id="IPR017926">
    <property type="entry name" value="GATASE"/>
</dbReference>
<dbReference type="Pfam" id="PF00988">
    <property type="entry name" value="CPSase_sm_chain"/>
    <property type="match status" value="1"/>
</dbReference>
<dbReference type="PROSITE" id="PS51273">
    <property type="entry name" value="GATASE_TYPE_1"/>
    <property type="match status" value="1"/>
</dbReference>
<dbReference type="CDD" id="cd01744">
    <property type="entry name" value="GATase1_CPSase"/>
    <property type="match status" value="1"/>
</dbReference>
<comment type="pathway">
    <text evidence="1 8">Amino-acid biosynthesis; L-arginine biosynthesis; carbamoyl phosphate from bicarbonate: step 1/1.</text>
</comment>
<dbReference type="RefSeq" id="WP_093106750.1">
    <property type="nucleotide sequence ID" value="NZ_FNOS01000003.1"/>
</dbReference>
<dbReference type="PANTHER" id="PTHR43418:SF7">
    <property type="entry name" value="CARBAMOYL-PHOSPHATE SYNTHASE SMALL CHAIN"/>
    <property type="match status" value="1"/>
</dbReference>
<evidence type="ECO:0000256" key="6">
    <source>
        <dbReference type="ARBA" id="ARBA00022962"/>
    </source>
</evidence>
<dbReference type="SMART" id="SM01097">
    <property type="entry name" value="CPSase_sm_chain"/>
    <property type="match status" value="1"/>
</dbReference>
<dbReference type="InterPro" id="IPR036480">
    <property type="entry name" value="CarbP_synth_ssu_N_sf"/>
</dbReference>
<organism evidence="10 11">
    <name type="scientific">Salimicrobium album</name>
    <dbReference type="NCBI Taxonomy" id="50717"/>
    <lineage>
        <taxon>Bacteria</taxon>
        <taxon>Bacillati</taxon>
        <taxon>Bacillota</taxon>
        <taxon>Bacilli</taxon>
        <taxon>Bacillales</taxon>
        <taxon>Bacillaceae</taxon>
        <taxon>Salimicrobium</taxon>
    </lineage>
</organism>
<comment type="pathway">
    <text evidence="8">Pyrimidine metabolism; UMP biosynthesis via de novo pathway; (S)-dihydroorotate from bicarbonate: step 1/3.</text>
</comment>
<evidence type="ECO:0000256" key="1">
    <source>
        <dbReference type="ARBA" id="ARBA00005077"/>
    </source>
</evidence>
<comment type="function">
    <text evidence="8">Small subunit of the glutamine-dependent carbamoyl phosphate synthetase (CPSase). CPSase catalyzes the formation of carbamoyl phosphate from the ammonia moiety of glutamine, carbonate, and phosphate donated by ATP, constituting the first step of 2 biosynthetic pathways, one leading to arginine and/or urea and the other to pyrimidine nucleotides. The small subunit (glutamine amidotransferase) binds and cleaves glutamine to supply the large subunit with the substrate ammonia.</text>
</comment>
<comment type="catalytic activity">
    <reaction evidence="8">
        <text>L-glutamine + H2O = L-glutamate + NH4(+)</text>
        <dbReference type="Rhea" id="RHEA:15889"/>
        <dbReference type="ChEBI" id="CHEBI:15377"/>
        <dbReference type="ChEBI" id="CHEBI:28938"/>
        <dbReference type="ChEBI" id="CHEBI:29985"/>
        <dbReference type="ChEBI" id="CHEBI:58359"/>
    </reaction>
</comment>
<dbReference type="EC" id="6.3.5.5" evidence="8"/>
<keyword evidence="4 8" id="KW-0547">Nucleotide-binding</keyword>
<comment type="caution">
    <text evidence="10">The sequence shown here is derived from an EMBL/GenBank/DDBJ whole genome shotgun (WGS) entry which is preliminary data.</text>
</comment>
<comment type="subunit">
    <text evidence="8">Composed of two chains; the small (or glutamine) chain promotes the hydrolysis of glutamine to ammonia, which is used by the large (or ammonia) chain to synthesize carbamoyl phosphate. Tetramer of heterodimers (alpha,beta)4.</text>
</comment>
<name>A0A1H3F106_9BACI</name>
<keyword evidence="8" id="KW-0665">Pyrimidine biosynthesis</keyword>
<keyword evidence="5 8" id="KW-0067">ATP-binding</keyword>
<dbReference type="PRINTS" id="PR00096">
    <property type="entry name" value="GATASE"/>
</dbReference>
<dbReference type="Gene3D" id="3.40.50.880">
    <property type="match status" value="1"/>
</dbReference>
<keyword evidence="11" id="KW-1185">Reference proteome</keyword>
<proteinExistence type="inferred from homology"/>
<accession>A0A1H3F106</accession>
<evidence type="ECO:0000256" key="5">
    <source>
        <dbReference type="ARBA" id="ARBA00022840"/>
    </source>
</evidence>
<comment type="catalytic activity">
    <reaction evidence="7 8">
        <text>hydrogencarbonate + L-glutamine + 2 ATP + H2O = carbamoyl phosphate + L-glutamate + 2 ADP + phosphate + 2 H(+)</text>
        <dbReference type="Rhea" id="RHEA:18633"/>
        <dbReference type="ChEBI" id="CHEBI:15377"/>
        <dbReference type="ChEBI" id="CHEBI:15378"/>
        <dbReference type="ChEBI" id="CHEBI:17544"/>
        <dbReference type="ChEBI" id="CHEBI:29985"/>
        <dbReference type="ChEBI" id="CHEBI:30616"/>
        <dbReference type="ChEBI" id="CHEBI:43474"/>
        <dbReference type="ChEBI" id="CHEBI:58228"/>
        <dbReference type="ChEBI" id="CHEBI:58359"/>
        <dbReference type="ChEBI" id="CHEBI:456216"/>
        <dbReference type="EC" id="6.3.5.5"/>
    </reaction>
</comment>
<comment type="similarity">
    <text evidence="2 8">Belongs to the CarA family.</text>
</comment>
<dbReference type="InterPro" id="IPR050472">
    <property type="entry name" value="Anth_synth/Amidotransfase"/>
</dbReference>
<keyword evidence="6 8" id="KW-0315">Glutamine amidotransferase</keyword>
<dbReference type="SUPFAM" id="SSF52021">
    <property type="entry name" value="Carbamoyl phosphate synthetase, small subunit N-terminal domain"/>
    <property type="match status" value="1"/>
</dbReference>
<feature type="binding site" evidence="8">
    <location>
        <position position="283"/>
    </location>
    <ligand>
        <name>L-glutamine</name>
        <dbReference type="ChEBI" id="CHEBI:58359"/>
    </ligand>
</feature>
<dbReference type="Proteomes" id="UP000198647">
    <property type="component" value="Unassembled WGS sequence"/>
</dbReference>
<evidence type="ECO:0000256" key="4">
    <source>
        <dbReference type="ARBA" id="ARBA00022741"/>
    </source>
</evidence>
<gene>
    <name evidence="8" type="primary">carA</name>
    <name evidence="10" type="ORF">SAMN04488081_1467</name>
</gene>
<reference evidence="10 11" key="1">
    <citation type="submission" date="2016-10" db="EMBL/GenBank/DDBJ databases">
        <authorList>
            <person name="Varghese N."/>
            <person name="Submissions S."/>
        </authorList>
    </citation>
    <scope>NUCLEOTIDE SEQUENCE [LARGE SCALE GENOMIC DNA]</scope>
    <source>
        <strain evidence="10 11">DSM 20748</strain>
    </source>
</reference>
<dbReference type="NCBIfam" id="TIGR01368">
    <property type="entry name" value="CPSaseIIsmall"/>
    <property type="match status" value="1"/>
</dbReference>
<feature type="region of interest" description="CPSase" evidence="8">
    <location>
        <begin position="1"/>
        <end position="163"/>
    </location>
</feature>
<feature type="binding site" evidence="8">
    <location>
        <position position="213"/>
    </location>
    <ligand>
        <name>L-glutamine</name>
        <dbReference type="ChEBI" id="CHEBI:58359"/>
    </ligand>
</feature>
<dbReference type="InterPro" id="IPR006274">
    <property type="entry name" value="CarbamoylP_synth_ssu"/>
</dbReference>
<dbReference type="NCBIfam" id="NF009475">
    <property type="entry name" value="PRK12838.1"/>
    <property type="match status" value="1"/>
</dbReference>
<dbReference type="InterPro" id="IPR029062">
    <property type="entry name" value="Class_I_gatase-like"/>
</dbReference>
<evidence type="ECO:0000256" key="8">
    <source>
        <dbReference type="HAMAP-Rule" id="MF_01209"/>
    </source>
</evidence>
<protein>
    <recommendedName>
        <fullName evidence="8">Carbamoyl phosphate synthase small chain</fullName>
        <ecNumber evidence="8">6.3.5.5</ecNumber>
    </recommendedName>
    <alternativeName>
        <fullName evidence="8">Carbamoyl phosphate synthetase glutamine chain</fullName>
    </alternativeName>
</protein>
<comment type="caution">
    <text evidence="8">Lacks conserved residue(s) required for the propagation of feature annotation.</text>
</comment>
<sequence>MKGVIQLEDGRSFEGTASGEWNVPLEGEVVFYTGMTGYQEVLTDPSYRGQIVVFTYPLIGNYGVSETANESATPQVKGAVMWQCSDEDSHYQAEQSLSSYMSDMNIPYLTGVDTRALTKAIRAKGTCRASLSKEGSSPSSVEAVGEVYEVSGEKSEVYGEGDIHLALIDFGWKSSILQKLLDRGAKVTVVPFSQAADIHSIEPDGIVLSNGPGDPKDVSGKLAEFKDLFDIFPVFGICYGHQVISLAYGADTEKLPFGHRGANHPVKDLENGRVFITSQNHNYVVTAESLEFTPLKVRMVNVNDGSIEGVVHDSMPIFSAQFHPEANPGPEDAEWMFEDFFAILRKKEVKAYV</sequence>
<evidence type="ECO:0000259" key="9">
    <source>
        <dbReference type="SMART" id="SM01097"/>
    </source>
</evidence>
<evidence type="ECO:0000256" key="2">
    <source>
        <dbReference type="ARBA" id="ARBA00007800"/>
    </source>
</evidence>
<dbReference type="EMBL" id="FNOS01000003">
    <property type="protein sequence ID" value="SDX84681.1"/>
    <property type="molecule type" value="Genomic_DNA"/>
</dbReference>
<keyword evidence="3 8" id="KW-0436">Ligase</keyword>
<dbReference type="Gene3D" id="3.50.30.20">
    <property type="entry name" value="Carbamoyl-phosphate synthase small subunit, N-terminal domain"/>
    <property type="match status" value="1"/>
</dbReference>
<feature type="binding site" evidence="8">
    <location>
        <position position="280"/>
    </location>
    <ligand>
        <name>L-glutamine</name>
        <dbReference type="ChEBI" id="CHEBI:58359"/>
    </ligand>
</feature>
<evidence type="ECO:0000256" key="3">
    <source>
        <dbReference type="ARBA" id="ARBA00022598"/>
    </source>
</evidence>
<evidence type="ECO:0000256" key="7">
    <source>
        <dbReference type="ARBA" id="ARBA00048816"/>
    </source>
</evidence>
<feature type="active site" evidence="8">
    <location>
        <position position="325"/>
    </location>
</feature>
<keyword evidence="8" id="KW-0055">Arginine biosynthesis</keyword>
<dbReference type="PRINTS" id="PR00099">
    <property type="entry name" value="CPSGATASE"/>
</dbReference>
<feature type="binding site" evidence="8">
    <location>
        <position position="46"/>
    </location>
    <ligand>
        <name>L-glutamine</name>
        <dbReference type="ChEBI" id="CHEBI:58359"/>
    </ligand>
</feature>
<feature type="active site" evidence="8">
    <location>
        <position position="323"/>
    </location>
</feature>
<feature type="active site" description="Nucleophile" evidence="8">
    <location>
        <position position="238"/>
    </location>
</feature>
<dbReference type="InterPro" id="IPR035686">
    <property type="entry name" value="CPSase_GATase1"/>
</dbReference>
<feature type="binding site" evidence="8">
    <location>
        <position position="242"/>
    </location>
    <ligand>
        <name>L-glutamine</name>
        <dbReference type="ChEBI" id="CHEBI:58359"/>
    </ligand>
</feature>
<dbReference type="Pfam" id="PF00117">
    <property type="entry name" value="GATase"/>
    <property type="match status" value="1"/>
</dbReference>